<dbReference type="Gene3D" id="3.40.50.1820">
    <property type="entry name" value="alpha/beta hydrolase"/>
    <property type="match status" value="1"/>
</dbReference>
<feature type="domain" description="Fungal lipase-type" evidence="2">
    <location>
        <begin position="112"/>
        <end position="230"/>
    </location>
</feature>
<evidence type="ECO:0000256" key="1">
    <source>
        <dbReference type="SAM" id="SignalP"/>
    </source>
</evidence>
<dbReference type="SUPFAM" id="SSF53474">
    <property type="entry name" value="alpha/beta-Hydrolases"/>
    <property type="match status" value="1"/>
</dbReference>
<reference evidence="3" key="1">
    <citation type="submission" date="2020-10" db="EMBL/GenBank/DDBJ databases">
        <authorList>
            <person name="Han B."/>
            <person name="Lu T."/>
            <person name="Zhao Q."/>
            <person name="Huang X."/>
            <person name="Zhao Y."/>
        </authorList>
    </citation>
    <scope>NUCLEOTIDE SEQUENCE</scope>
</reference>
<dbReference type="Proteomes" id="UP000604825">
    <property type="component" value="Unassembled WGS sequence"/>
</dbReference>
<feature type="chain" id="PRO_5032292400" description="Fungal lipase-type domain-containing protein" evidence="1">
    <location>
        <begin position="28"/>
        <end position="322"/>
    </location>
</feature>
<keyword evidence="4" id="KW-1185">Reference proteome</keyword>
<organism evidence="3 4">
    <name type="scientific">Miscanthus lutarioriparius</name>
    <dbReference type="NCBI Taxonomy" id="422564"/>
    <lineage>
        <taxon>Eukaryota</taxon>
        <taxon>Viridiplantae</taxon>
        <taxon>Streptophyta</taxon>
        <taxon>Embryophyta</taxon>
        <taxon>Tracheophyta</taxon>
        <taxon>Spermatophyta</taxon>
        <taxon>Magnoliopsida</taxon>
        <taxon>Liliopsida</taxon>
        <taxon>Poales</taxon>
        <taxon>Poaceae</taxon>
        <taxon>PACMAD clade</taxon>
        <taxon>Panicoideae</taxon>
        <taxon>Andropogonodae</taxon>
        <taxon>Andropogoneae</taxon>
        <taxon>Saccharinae</taxon>
        <taxon>Miscanthus</taxon>
    </lineage>
</organism>
<evidence type="ECO:0000313" key="4">
    <source>
        <dbReference type="Proteomes" id="UP000604825"/>
    </source>
</evidence>
<dbReference type="InterPro" id="IPR002921">
    <property type="entry name" value="Fungal_lipase-type"/>
</dbReference>
<gene>
    <name evidence="3" type="ORF">NCGR_LOCUS39431</name>
</gene>
<evidence type="ECO:0000313" key="3">
    <source>
        <dbReference type="EMBL" id="CAD6255904.1"/>
    </source>
</evidence>
<dbReference type="Pfam" id="PF01764">
    <property type="entry name" value="Lipase_3"/>
    <property type="match status" value="1"/>
</dbReference>
<proteinExistence type="predicted"/>
<protein>
    <recommendedName>
        <fullName evidence="2">Fungal lipase-type domain-containing protein</fullName>
    </recommendedName>
</protein>
<keyword evidence="1" id="KW-0732">Signal</keyword>
<dbReference type="CDD" id="cd00519">
    <property type="entry name" value="Lipase_3"/>
    <property type="match status" value="1"/>
</dbReference>
<dbReference type="PANTHER" id="PTHR45856">
    <property type="entry name" value="ALPHA/BETA-HYDROLASES SUPERFAMILY PROTEIN"/>
    <property type="match status" value="1"/>
</dbReference>
<dbReference type="AlphaFoldDB" id="A0A811QC48"/>
<dbReference type="InterPro" id="IPR029058">
    <property type="entry name" value="AB_hydrolase_fold"/>
</dbReference>
<accession>A0A811QC48</accession>
<dbReference type="OrthoDB" id="426718at2759"/>
<dbReference type="InterPro" id="IPR051218">
    <property type="entry name" value="Sec_MonoDiacylglyc_Lipase"/>
</dbReference>
<dbReference type="EMBL" id="CAJGYO010000010">
    <property type="protein sequence ID" value="CAD6255904.1"/>
    <property type="molecule type" value="Genomic_DNA"/>
</dbReference>
<comment type="caution">
    <text evidence="3">The sequence shown here is derived from an EMBL/GenBank/DDBJ whole genome shotgun (WGS) entry which is preliminary data.</text>
</comment>
<dbReference type="PANTHER" id="PTHR45856:SF8">
    <property type="entry name" value="LIPASE FAMILY PROTEIN, EXPRESSED"/>
    <property type="match status" value="1"/>
</dbReference>
<sequence>MAWLGRTATLLLLVAVLLASASSPTAAAAGQGETVIRLKHSDDGYSYNHTLAHILVEYASAVYTSDLTSLFLWTCPRCKGHTKGFEVIEIIVDVENCLQAFVGVAPDPRSIIIAFRGTQQHSVSNWIEDLFWKQLDVAYPGMPDAMVHHGFYTAYYNTTMRYEILKSIKWARKTYGNLPINVVGHSMGGALASFCALDLSVTFGSKEVELMTFGQPRIGNPAFAVYFGGQVWLHESIDGNVITRNETLCDDSGEDPTCSRSVYGMSVADHLEYYGVTLHADSRGTCQFVIGAANSVYSYIREVDGSIILSRYPEEPETLESM</sequence>
<name>A0A811QC48_9POAL</name>
<feature type="signal peptide" evidence="1">
    <location>
        <begin position="1"/>
        <end position="27"/>
    </location>
</feature>
<evidence type="ECO:0000259" key="2">
    <source>
        <dbReference type="Pfam" id="PF01764"/>
    </source>
</evidence>
<dbReference type="GO" id="GO:0006629">
    <property type="term" value="P:lipid metabolic process"/>
    <property type="evidence" value="ECO:0007669"/>
    <property type="project" value="InterPro"/>
</dbReference>